<gene>
    <name evidence="1" type="ORF">MGAL_10B085002</name>
</gene>
<dbReference type="Proteomes" id="UP000596742">
    <property type="component" value="Unassembled WGS sequence"/>
</dbReference>
<name>A0A8B6EAV6_MYTGA</name>
<evidence type="ECO:0000313" key="1">
    <source>
        <dbReference type="EMBL" id="VDI31916.1"/>
    </source>
</evidence>
<protein>
    <submittedName>
        <fullName evidence="1">Uncharacterized protein</fullName>
    </submittedName>
</protein>
<sequence>MKLRPSEIFFSQDSIANNWGKHTRFNAKFIGDTLDELLTKSISLTDIPNISAVMMYGKFVTCDNRRLWVFRKAEELGFLDYIEFNHVTPRQLNRSKITTRNGGISIRIRGGGPGGKTWRTWKPYDFQEVNKNTVRESPLSAHESTTNVFQDSLYSKTVTDVKCRSNYLSSYSNNHFSKPNNIFRNGDTKVSDKENHLPITTKSKQEGTLCSNFNLESTLSKTAVSVQKPHDYTMKTDDISDTNCLNNGTLAARPIMFKSRYIDYNSSRPNVGSVKTFSNNNLVSHVPDKHTKFSRIGPIFEEKAMPYRVSYFESNLPNRTEINQDDLCSTTVSDFNLPNILKSSHGQNNPTRPTFATDKTLKNNLESQVLNTGIQLSTIKSPSQEESAIHRKSPVESTLSKTLLPDYRPHSGTGRTYVIKDSSCNKTFIENERQSKEKSAYRKFDFARPDFVCGNALTSILDSEVPDHEIKRPTIKTKPQGEAKTKSKYEKETAICNTPLEESTFCKTSLLVQRPHNNASGTEFITDYPCNKTFTEANLSKPKSPYRKNLLERPGVISDNRVEAKPSSPHSFGANLDQTSLAVKKPHPYTSGTENGNDSACNQTIIKAKRKSKDILSYIKPFSARPNDI</sequence>
<comment type="caution">
    <text evidence="1">The sequence shown here is derived from an EMBL/GenBank/DDBJ whole genome shotgun (WGS) entry which is preliminary data.</text>
</comment>
<reference evidence="1" key="1">
    <citation type="submission" date="2018-11" db="EMBL/GenBank/DDBJ databases">
        <authorList>
            <person name="Alioto T."/>
            <person name="Alioto T."/>
        </authorList>
    </citation>
    <scope>NUCLEOTIDE SEQUENCE</scope>
</reference>
<evidence type="ECO:0000313" key="2">
    <source>
        <dbReference type="Proteomes" id="UP000596742"/>
    </source>
</evidence>
<proteinExistence type="predicted"/>
<keyword evidence="2" id="KW-1185">Reference proteome</keyword>
<dbReference type="EMBL" id="UYJE01004848">
    <property type="protein sequence ID" value="VDI31916.1"/>
    <property type="molecule type" value="Genomic_DNA"/>
</dbReference>
<dbReference type="AlphaFoldDB" id="A0A8B6EAV6"/>
<dbReference type="OrthoDB" id="6122999at2759"/>
<organism evidence="1 2">
    <name type="scientific">Mytilus galloprovincialis</name>
    <name type="common">Mediterranean mussel</name>
    <dbReference type="NCBI Taxonomy" id="29158"/>
    <lineage>
        <taxon>Eukaryota</taxon>
        <taxon>Metazoa</taxon>
        <taxon>Spiralia</taxon>
        <taxon>Lophotrochozoa</taxon>
        <taxon>Mollusca</taxon>
        <taxon>Bivalvia</taxon>
        <taxon>Autobranchia</taxon>
        <taxon>Pteriomorphia</taxon>
        <taxon>Mytilida</taxon>
        <taxon>Mytiloidea</taxon>
        <taxon>Mytilidae</taxon>
        <taxon>Mytilinae</taxon>
        <taxon>Mytilus</taxon>
    </lineage>
</organism>
<accession>A0A8B6EAV6</accession>